<reference evidence="1 2" key="1">
    <citation type="submission" date="2016-11" db="EMBL/GenBank/DDBJ databases">
        <authorList>
            <person name="Jaros S."/>
            <person name="Januszkiewicz K."/>
            <person name="Wedrychowicz H."/>
        </authorList>
    </citation>
    <scope>NUCLEOTIDE SEQUENCE [LARGE SCALE GENOMIC DNA]</scope>
    <source>
        <strain evidence="1 2">DSM 21425</strain>
    </source>
</reference>
<dbReference type="RefSeq" id="WP_073152609.1">
    <property type="nucleotide sequence ID" value="NZ_FQYY01000008.1"/>
</dbReference>
<sequence length="144" mass="16732">MKKGLLLVLLSVVVWSCDKKIPKEKQEYDKAISEILAVHDEVMPQMGTLSSLIEKTEAKIDTTAEGKKFKHVNENLKEAHESMMTWMVEFGDEFPNALKDTLYSIEEYHKREPKVENEKQKVQEMKSMVFRSVEKAKSLLEKQE</sequence>
<name>A0A1M6GM13_9FLAO</name>
<dbReference type="STRING" id="579105.SAMN04488096_108107"/>
<dbReference type="AlphaFoldDB" id="A0A1M6GM13"/>
<keyword evidence="2" id="KW-1185">Reference proteome</keyword>
<dbReference type="Proteomes" id="UP000184225">
    <property type="component" value="Unassembled WGS sequence"/>
</dbReference>
<evidence type="ECO:0000313" key="1">
    <source>
        <dbReference type="EMBL" id="SHJ10994.1"/>
    </source>
</evidence>
<evidence type="ECO:0000313" key="2">
    <source>
        <dbReference type="Proteomes" id="UP000184225"/>
    </source>
</evidence>
<accession>A0A1M6GM13</accession>
<protein>
    <submittedName>
        <fullName evidence="1">Uncharacterized protein</fullName>
    </submittedName>
</protein>
<proteinExistence type="predicted"/>
<gene>
    <name evidence="1" type="ORF">SAMN04488096_108107</name>
</gene>
<organism evidence="1 2">
    <name type="scientific">Mesonia phycicola</name>
    <dbReference type="NCBI Taxonomy" id="579105"/>
    <lineage>
        <taxon>Bacteria</taxon>
        <taxon>Pseudomonadati</taxon>
        <taxon>Bacteroidota</taxon>
        <taxon>Flavobacteriia</taxon>
        <taxon>Flavobacteriales</taxon>
        <taxon>Flavobacteriaceae</taxon>
        <taxon>Mesonia</taxon>
    </lineage>
</organism>
<dbReference type="OrthoDB" id="1436925at2"/>
<dbReference type="EMBL" id="FQYY01000008">
    <property type="protein sequence ID" value="SHJ10994.1"/>
    <property type="molecule type" value="Genomic_DNA"/>
</dbReference>